<evidence type="ECO:0000256" key="2">
    <source>
        <dbReference type="ARBA" id="ARBA00004413"/>
    </source>
</evidence>
<dbReference type="InterPro" id="IPR011002">
    <property type="entry name" value="FliG_a-hlx"/>
</dbReference>
<dbReference type="NCBIfam" id="TIGR00207">
    <property type="entry name" value="fliG"/>
    <property type="match status" value="1"/>
</dbReference>
<evidence type="ECO:0000259" key="12">
    <source>
        <dbReference type="Pfam" id="PF14842"/>
    </source>
</evidence>
<dbReference type="PANTHER" id="PTHR30534">
    <property type="entry name" value="FLAGELLAR MOTOR SWITCH PROTEIN FLIG"/>
    <property type="match status" value="1"/>
</dbReference>
<dbReference type="SUPFAM" id="SSF48029">
    <property type="entry name" value="FliG"/>
    <property type="match status" value="2"/>
</dbReference>
<name>A0ABW0GNG0_9MICO</name>
<keyword evidence="6" id="KW-0145">Chemotaxis</keyword>
<gene>
    <name evidence="13" type="primary">fliG</name>
    <name evidence="13" type="ORF">ACFPJ6_11930</name>
</gene>
<dbReference type="Pfam" id="PF14842">
    <property type="entry name" value="FliG_N"/>
    <property type="match status" value="1"/>
</dbReference>
<organism evidence="13 14">
    <name type="scientific">Aquipuribacter nitratireducens</name>
    <dbReference type="NCBI Taxonomy" id="650104"/>
    <lineage>
        <taxon>Bacteria</taxon>
        <taxon>Bacillati</taxon>
        <taxon>Actinomycetota</taxon>
        <taxon>Actinomycetes</taxon>
        <taxon>Micrococcales</taxon>
        <taxon>Intrasporangiaceae</taxon>
        <taxon>Aquipuribacter</taxon>
    </lineage>
</organism>
<comment type="caution">
    <text evidence="13">The sequence shown here is derived from an EMBL/GenBank/DDBJ whole genome shotgun (WGS) entry which is preliminary data.</text>
</comment>
<dbReference type="InterPro" id="IPR032779">
    <property type="entry name" value="FliG_M"/>
</dbReference>
<feature type="domain" description="Flagellar motor switch protein FliG C-terminal" evidence="10">
    <location>
        <begin position="255"/>
        <end position="360"/>
    </location>
</feature>
<evidence type="ECO:0000313" key="13">
    <source>
        <dbReference type="EMBL" id="MFC5381503.1"/>
    </source>
</evidence>
<dbReference type="Pfam" id="PF14841">
    <property type="entry name" value="FliG_M"/>
    <property type="match status" value="1"/>
</dbReference>
<dbReference type="InterPro" id="IPR028263">
    <property type="entry name" value="FliG_N"/>
</dbReference>
<keyword evidence="13" id="KW-0969">Cilium</keyword>
<dbReference type="InterPro" id="IPR023087">
    <property type="entry name" value="Flg_Motor_Flig_C"/>
</dbReference>
<evidence type="ECO:0000256" key="1">
    <source>
        <dbReference type="ARBA" id="ARBA00004117"/>
    </source>
</evidence>
<evidence type="ECO:0000256" key="4">
    <source>
        <dbReference type="ARBA" id="ARBA00021870"/>
    </source>
</evidence>
<feature type="domain" description="Flagellar motor switch protein FliG middle" evidence="11">
    <location>
        <begin position="150"/>
        <end position="222"/>
    </location>
</feature>
<accession>A0ABW0GNG0</accession>
<keyword evidence="13" id="KW-0966">Cell projection</keyword>
<evidence type="ECO:0000259" key="11">
    <source>
        <dbReference type="Pfam" id="PF14841"/>
    </source>
</evidence>
<keyword evidence="7" id="KW-0283">Flagellar rotation</keyword>
<evidence type="ECO:0000313" key="14">
    <source>
        <dbReference type="Proteomes" id="UP001596122"/>
    </source>
</evidence>
<keyword evidence="8" id="KW-0472">Membrane</keyword>
<evidence type="ECO:0000256" key="5">
    <source>
        <dbReference type="ARBA" id="ARBA00022475"/>
    </source>
</evidence>
<evidence type="ECO:0000256" key="9">
    <source>
        <dbReference type="ARBA" id="ARBA00023143"/>
    </source>
</evidence>
<dbReference type="Pfam" id="PF01706">
    <property type="entry name" value="FliG_C"/>
    <property type="match status" value="1"/>
</dbReference>
<dbReference type="PANTHER" id="PTHR30534:SF0">
    <property type="entry name" value="FLAGELLAR MOTOR SWITCH PROTEIN FLIG"/>
    <property type="match status" value="1"/>
</dbReference>
<evidence type="ECO:0000256" key="7">
    <source>
        <dbReference type="ARBA" id="ARBA00022779"/>
    </source>
</evidence>
<keyword evidence="5" id="KW-1003">Cell membrane</keyword>
<dbReference type="Proteomes" id="UP001596122">
    <property type="component" value="Unassembled WGS sequence"/>
</dbReference>
<comment type="similarity">
    <text evidence="3">Belongs to the FliG family.</text>
</comment>
<evidence type="ECO:0000256" key="3">
    <source>
        <dbReference type="ARBA" id="ARBA00010299"/>
    </source>
</evidence>
<reference evidence="14" key="1">
    <citation type="journal article" date="2019" name="Int. J. Syst. Evol. Microbiol.">
        <title>The Global Catalogue of Microorganisms (GCM) 10K type strain sequencing project: providing services to taxonomists for standard genome sequencing and annotation.</title>
        <authorList>
            <consortium name="The Broad Institute Genomics Platform"/>
            <consortium name="The Broad Institute Genome Sequencing Center for Infectious Disease"/>
            <person name="Wu L."/>
            <person name="Ma J."/>
        </authorList>
    </citation>
    <scope>NUCLEOTIDE SEQUENCE [LARGE SCALE GENOMIC DNA]</scope>
    <source>
        <strain evidence="14">CCUG 43114</strain>
    </source>
</reference>
<comment type="subcellular location">
    <subcellularLocation>
        <location evidence="1">Bacterial flagellum basal body</location>
    </subcellularLocation>
    <subcellularLocation>
        <location evidence="2">Cell membrane</location>
        <topology evidence="2">Peripheral membrane protein</topology>
        <orientation evidence="2">Cytoplasmic side</orientation>
    </subcellularLocation>
</comment>
<evidence type="ECO:0000256" key="8">
    <source>
        <dbReference type="ARBA" id="ARBA00023136"/>
    </source>
</evidence>
<dbReference type="InterPro" id="IPR000090">
    <property type="entry name" value="Flg_Motor_Flig"/>
</dbReference>
<dbReference type="RefSeq" id="WP_340269388.1">
    <property type="nucleotide sequence ID" value="NZ_JBBEOG010000004.1"/>
</dbReference>
<dbReference type="PRINTS" id="PR00954">
    <property type="entry name" value="FLGMOTORFLIG"/>
</dbReference>
<dbReference type="PIRSF" id="PIRSF003161">
    <property type="entry name" value="FliG"/>
    <property type="match status" value="1"/>
</dbReference>
<evidence type="ECO:0000259" key="10">
    <source>
        <dbReference type="Pfam" id="PF01706"/>
    </source>
</evidence>
<sequence length="372" mass="38987">MTAPVAEAVGATGAAGTAPTVEQALAAVEAAARPAPAVDLSGLQKAAVLLVMLGKDRAASVLTHLKGTDLDELVAQVVRLRDVPPVVAGEVLSQFHSLAVRQGVVGAGGEGFAREVLERSLGKESAGDVMRRIASVVAERPLKFLQDIDPQQLMSILRGEHPQTLAAVLVHLRPDQASVVMAGLSPADQAAVARRIATTGRFSPHALVVLQDALKARTSSVLPQSQSETATGGVQSLVEVINRADAATEKSILEGLEATDAALADEVKARLFVFADIVGLEDRAVQMVLRQVDSVVLATALKSVAQNVRDKVLQNVSERARADLLEEIEVMGAVRVSAVEEAQATIVQVIRALEESGQLVVRRGGGDDEYVS</sequence>
<keyword evidence="9" id="KW-0975">Bacterial flagellum</keyword>
<protein>
    <recommendedName>
        <fullName evidence="4">Flagellar motor switch protein FliG</fullName>
    </recommendedName>
</protein>
<dbReference type="Gene3D" id="1.10.220.30">
    <property type="match status" value="3"/>
</dbReference>
<keyword evidence="14" id="KW-1185">Reference proteome</keyword>
<feature type="domain" description="Flagellar motor switch protein FliG N-terminal" evidence="12">
    <location>
        <begin position="40"/>
        <end position="141"/>
    </location>
</feature>
<proteinExistence type="inferred from homology"/>
<evidence type="ECO:0000256" key="6">
    <source>
        <dbReference type="ARBA" id="ARBA00022500"/>
    </source>
</evidence>
<keyword evidence="13" id="KW-0282">Flagellum</keyword>
<dbReference type="EMBL" id="JBHSLD010000009">
    <property type="protein sequence ID" value="MFC5381503.1"/>
    <property type="molecule type" value="Genomic_DNA"/>
</dbReference>